<feature type="transmembrane region" description="Helical" evidence="4">
    <location>
        <begin position="20"/>
        <end position="46"/>
    </location>
</feature>
<comment type="similarity">
    <text evidence="2">Belongs to the alliinase family.</text>
</comment>
<name>A0A510L9M4_9POAL</name>
<keyword evidence="3" id="KW-0663">Pyridoxal phosphate</keyword>
<dbReference type="GO" id="GO:0008483">
    <property type="term" value="F:transaminase activity"/>
    <property type="evidence" value="ECO:0007669"/>
    <property type="project" value="UniProtKB-KW"/>
</dbReference>
<dbReference type="InterPro" id="IPR050478">
    <property type="entry name" value="Ethylene_sulfur-biosynth"/>
</dbReference>
<accession>A0A510L9M4</accession>
<proteinExistence type="evidence at transcript level"/>
<keyword evidence="6" id="KW-0032">Aminotransferase</keyword>
<organism evidence="6">
    <name type="scientific">Juncus wallichianus</name>
    <dbReference type="NCBI Taxonomy" id="703630"/>
    <lineage>
        <taxon>Eukaryota</taxon>
        <taxon>Viridiplantae</taxon>
        <taxon>Streptophyta</taxon>
        <taxon>Embryophyta</taxon>
        <taxon>Tracheophyta</taxon>
        <taxon>Spermatophyta</taxon>
        <taxon>Magnoliopsida</taxon>
        <taxon>Liliopsida</taxon>
        <taxon>Poales</taxon>
        <taxon>Juncaceae</taxon>
        <taxon>Juncus</taxon>
    </lineage>
</organism>
<evidence type="ECO:0000256" key="3">
    <source>
        <dbReference type="ARBA" id="ARBA00022898"/>
    </source>
</evidence>
<dbReference type="SUPFAM" id="SSF53383">
    <property type="entry name" value="PLP-dependent transferases"/>
    <property type="match status" value="1"/>
</dbReference>
<evidence type="ECO:0000256" key="1">
    <source>
        <dbReference type="ARBA" id="ARBA00001933"/>
    </source>
</evidence>
<evidence type="ECO:0000259" key="5">
    <source>
        <dbReference type="Pfam" id="PF04864"/>
    </source>
</evidence>
<comment type="cofactor">
    <cofactor evidence="1">
        <name>pyridoxal 5'-phosphate</name>
        <dbReference type="ChEBI" id="CHEBI:597326"/>
    </cofactor>
</comment>
<dbReference type="GO" id="GO:0016846">
    <property type="term" value="F:carbon-sulfur lyase activity"/>
    <property type="evidence" value="ECO:0007669"/>
    <property type="project" value="InterPro"/>
</dbReference>
<dbReference type="InterPro" id="IPR015421">
    <property type="entry name" value="PyrdxlP-dep_Trfase_major"/>
</dbReference>
<sequence>MAKSRKVNAKQGKMGQSNVYNLGTNTVLFFLTLNLVLTVLLMGGLYKHASWTTPKQRRTNREITGEQMEKKAITIDPNSIINLDHGDPTMFESFWKDMGEKATVVIPGWHMMSYFSNASNLCWFLEPEFANQVRRLHRTVGNALTDDRHIIVGVGSTQLIHATLYALTSVEERQPVDVISAAPFYSMYPGITNFLKSGLFKWAGDAKAYTGDSNFIEIICSPNNPDGELRNPILVSQNPGNQIHDMAYYWPQYTPMRGPVDHDITLFTVSKATGHAGTRIGWALVKDADVARRMVKFIEMNSIGVSKDSQVRAAKILELVSDGYEFPDLGKPRLFDFGRRLMADRWQRLRQAVEVSGKFSLPDFPSEFCEFTKELAETYPAFAWLRCEGDAGEDCEGFFGRLKILTRSGTHFGAGPEYVRISMLDRDANFDEFIRRISSQA</sequence>
<dbReference type="Gene3D" id="3.40.640.10">
    <property type="entry name" value="Type I PLP-dependent aspartate aminotransferase-like (Major domain)"/>
    <property type="match status" value="1"/>
</dbReference>
<dbReference type="PANTHER" id="PTHR43795">
    <property type="entry name" value="BIFUNCTIONAL ASPARTATE AMINOTRANSFERASE AND GLUTAMATE/ASPARTATE-PREPHENATE AMINOTRANSFERASE-RELATED"/>
    <property type="match status" value="1"/>
</dbReference>
<evidence type="ECO:0000256" key="4">
    <source>
        <dbReference type="SAM" id="Phobius"/>
    </source>
</evidence>
<dbReference type="AlphaFoldDB" id="A0A510L9M4"/>
<dbReference type="EMBL" id="LC490798">
    <property type="protein sequence ID" value="BBM60842.1"/>
    <property type="molecule type" value="mRNA"/>
</dbReference>
<dbReference type="InterPro" id="IPR015422">
    <property type="entry name" value="PyrdxlP-dep_Trfase_small"/>
</dbReference>
<gene>
    <name evidence="6" type="primary">TAR</name>
</gene>
<keyword evidence="6" id="KW-0808">Transferase</keyword>
<dbReference type="Pfam" id="PF04864">
    <property type="entry name" value="Alliinase_C"/>
    <property type="match status" value="1"/>
</dbReference>
<dbReference type="PANTHER" id="PTHR43795:SF22">
    <property type="entry name" value="TRYPTOPHAN AMINOTRANSFERASE-RELATED PROTEIN 2"/>
    <property type="match status" value="1"/>
</dbReference>
<evidence type="ECO:0000313" key="6">
    <source>
        <dbReference type="EMBL" id="BBM60842.1"/>
    </source>
</evidence>
<dbReference type="Gene3D" id="3.90.1150.10">
    <property type="entry name" value="Aspartate Aminotransferase, domain 1"/>
    <property type="match status" value="1"/>
</dbReference>
<keyword evidence="4" id="KW-0812">Transmembrane</keyword>
<dbReference type="CDD" id="cd00609">
    <property type="entry name" value="AAT_like"/>
    <property type="match status" value="1"/>
</dbReference>
<dbReference type="GO" id="GO:0006520">
    <property type="term" value="P:amino acid metabolic process"/>
    <property type="evidence" value="ECO:0007669"/>
    <property type="project" value="TreeGrafter"/>
</dbReference>
<dbReference type="Gene3D" id="2.10.25.30">
    <property type="entry name" value="EGF-like, alliinase"/>
    <property type="match status" value="1"/>
</dbReference>
<dbReference type="InterPro" id="IPR015424">
    <property type="entry name" value="PyrdxlP-dep_Trfase"/>
</dbReference>
<keyword evidence="4" id="KW-1133">Transmembrane helix</keyword>
<dbReference type="InterPro" id="IPR037029">
    <property type="entry name" value="Alliinase_N_sf"/>
</dbReference>
<reference evidence="6" key="1">
    <citation type="submission" date="2019-07" db="EMBL/GenBank/DDBJ databases">
        <title>A role for auxin in triggering lamina outgrowth of unifacial leaves in Juncus prismatocarpus.</title>
        <authorList>
            <person name="Nukazuka A."/>
            <person name="Yamaguchi T."/>
            <person name="Tsukaya H."/>
        </authorList>
    </citation>
    <scope>NUCLEOTIDE SEQUENCE</scope>
    <source>
        <strain evidence="6">JWA-OKZ-10_1</strain>
    </source>
</reference>
<protein>
    <submittedName>
        <fullName evidence="6">Tryptophan aminotransferase related protein</fullName>
    </submittedName>
</protein>
<feature type="domain" description="Alliinase C-terminal" evidence="5">
    <location>
        <begin position="81"/>
        <end position="439"/>
    </location>
</feature>
<dbReference type="InterPro" id="IPR006948">
    <property type="entry name" value="Alliinase_C"/>
</dbReference>
<evidence type="ECO:0000256" key="2">
    <source>
        <dbReference type="ARBA" id="ARBA00006312"/>
    </source>
</evidence>
<keyword evidence="4" id="KW-0472">Membrane</keyword>